<evidence type="ECO:0000256" key="7">
    <source>
        <dbReference type="SAM" id="MobiDB-lite"/>
    </source>
</evidence>
<reference evidence="10" key="1">
    <citation type="submission" date="2019-11" db="EMBL/GenBank/DDBJ databases">
        <authorList>
            <person name="Feng L."/>
        </authorList>
    </citation>
    <scope>NUCLEOTIDE SEQUENCE</scope>
    <source>
        <strain evidence="10">BhanseniiLFYP23</strain>
    </source>
</reference>
<feature type="transmembrane region" description="Helical" evidence="8">
    <location>
        <begin position="180"/>
        <end position="200"/>
    </location>
</feature>
<keyword evidence="5 8" id="KW-1133">Transmembrane helix</keyword>
<dbReference type="GO" id="GO:0004713">
    <property type="term" value="F:protein tyrosine kinase activity"/>
    <property type="evidence" value="ECO:0007669"/>
    <property type="project" value="TreeGrafter"/>
</dbReference>
<keyword evidence="3" id="KW-1003">Cell membrane</keyword>
<dbReference type="PANTHER" id="PTHR32309:SF13">
    <property type="entry name" value="FERRIC ENTEROBACTIN TRANSPORT PROTEIN FEPE"/>
    <property type="match status" value="1"/>
</dbReference>
<feature type="compositionally biased region" description="Basic residues" evidence="7">
    <location>
        <begin position="231"/>
        <end position="248"/>
    </location>
</feature>
<evidence type="ECO:0000256" key="1">
    <source>
        <dbReference type="ARBA" id="ARBA00004651"/>
    </source>
</evidence>
<feature type="transmembrane region" description="Helical" evidence="8">
    <location>
        <begin position="24"/>
        <end position="46"/>
    </location>
</feature>
<comment type="subcellular location">
    <subcellularLocation>
        <location evidence="1">Cell membrane</location>
        <topology evidence="1">Multi-pass membrane protein</topology>
    </subcellularLocation>
</comment>
<evidence type="ECO:0000256" key="2">
    <source>
        <dbReference type="ARBA" id="ARBA00006683"/>
    </source>
</evidence>
<name>A0A6N2RIQ8_BLAHA</name>
<evidence type="ECO:0000313" key="10">
    <source>
        <dbReference type="EMBL" id="VYS80318.1"/>
    </source>
</evidence>
<sequence length="248" mass="27570">MENMRDDEKEIDLREIFYALKKKVLLLIVVGLLFGCLSCAYTKFFVTPMYTSTSSMLVLTKETTLSSLADLQMGSQLTKDYTVLTTSRDVLNQVIENLDLNMNYRQLRASISMDNPTDTRILNISVTNSNPELAKEIVDELASVASAYIGDKMEVIPPKIIEKAELPTVKTSPSLAKNTMLGLLLGLILSAGIVVVITVMNDSIKTEDDIEKYLGISTLAVVPDRKDYIGSKKKKHKKKRKNGKGGRE</sequence>
<evidence type="ECO:0000256" key="3">
    <source>
        <dbReference type="ARBA" id="ARBA00022475"/>
    </source>
</evidence>
<evidence type="ECO:0000256" key="5">
    <source>
        <dbReference type="ARBA" id="ARBA00022989"/>
    </source>
</evidence>
<evidence type="ECO:0000256" key="4">
    <source>
        <dbReference type="ARBA" id="ARBA00022692"/>
    </source>
</evidence>
<comment type="similarity">
    <text evidence="2">Belongs to the CpsC/CapA family.</text>
</comment>
<feature type="domain" description="Polysaccharide chain length determinant N-terminal" evidence="9">
    <location>
        <begin position="10"/>
        <end position="98"/>
    </location>
</feature>
<dbReference type="GO" id="GO:0005886">
    <property type="term" value="C:plasma membrane"/>
    <property type="evidence" value="ECO:0007669"/>
    <property type="project" value="UniProtKB-SubCell"/>
</dbReference>
<evidence type="ECO:0000259" key="9">
    <source>
        <dbReference type="Pfam" id="PF02706"/>
    </source>
</evidence>
<evidence type="ECO:0000256" key="8">
    <source>
        <dbReference type="SAM" id="Phobius"/>
    </source>
</evidence>
<gene>
    <name evidence="10" type="primary">cap8A_2</name>
    <name evidence="10" type="ORF">BHLFYP23_01627</name>
</gene>
<dbReference type="InterPro" id="IPR050445">
    <property type="entry name" value="Bact_polysacc_biosynth/exp"/>
</dbReference>
<dbReference type="EMBL" id="CACRSY010000005">
    <property type="protein sequence ID" value="VYS80318.1"/>
    <property type="molecule type" value="Genomic_DNA"/>
</dbReference>
<keyword evidence="4 8" id="KW-0812">Transmembrane</keyword>
<feature type="region of interest" description="Disordered" evidence="7">
    <location>
        <begin position="229"/>
        <end position="248"/>
    </location>
</feature>
<accession>A0A6N2RIQ8</accession>
<dbReference type="InterPro" id="IPR003856">
    <property type="entry name" value="LPS_length_determ_N"/>
</dbReference>
<keyword evidence="6 8" id="KW-0472">Membrane</keyword>
<organism evidence="10">
    <name type="scientific">Blautia hansenii</name>
    <name type="common">Ruminococcus hansenii</name>
    <dbReference type="NCBI Taxonomy" id="1322"/>
    <lineage>
        <taxon>Bacteria</taxon>
        <taxon>Bacillati</taxon>
        <taxon>Bacillota</taxon>
        <taxon>Clostridia</taxon>
        <taxon>Lachnospirales</taxon>
        <taxon>Lachnospiraceae</taxon>
        <taxon>Blautia</taxon>
    </lineage>
</organism>
<dbReference type="Pfam" id="PF02706">
    <property type="entry name" value="Wzz"/>
    <property type="match status" value="1"/>
</dbReference>
<dbReference type="PANTHER" id="PTHR32309">
    <property type="entry name" value="TYROSINE-PROTEIN KINASE"/>
    <property type="match status" value="1"/>
</dbReference>
<evidence type="ECO:0000256" key="6">
    <source>
        <dbReference type="ARBA" id="ARBA00023136"/>
    </source>
</evidence>
<dbReference type="AlphaFoldDB" id="A0A6N2RIQ8"/>
<dbReference type="RefSeq" id="WP_156341890.1">
    <property type="nucleotide sequence ID" value="NZ_CACRSY010000005.1"/>
</dbReference>
<protein>
    <submittedName>
        <fullName evidence="10">Capsular polysaccharide type 8 biosynthesis protein cap8A</fullName>
    </submittedName>
</protein>
<proteinExistence type="inferred from homology"/>